<dbReference type="Proteomes" id="UP000277283">
    <property type="component" value="Segment"/>
</dbReference>
<sequence>MEHRYSSSSITDRNRVAQIPHCQRLLQGNSAQYLSGLLARIWELDRRSRGGGGRRRPRRGCRCSCNCTSEHLGSGSQKGV</sequence>
<evidence type="ECO:0000313" key="2">
    <source>
        <dbReference type="EMBL" id="ATU83825.1"/>
    </source>
</evidence>
<evidence type="ECO:0000313" key="3">
    <source>
        <dbReference type="Proteomes" id="UP000277283"/>
    </source>
</evidence>
<dbReference type="EMBL" id="MF768985">
    <property type="protein sequence ID" value="ATU83825.1"/>
    <property type="molecule type" value="Genomic_DNA"/>
</dbReference>
<dbReference type="EMBL" id="JX515788">
    <property type="protein sequence ID" value="AFX59831.1"/>
    <property type="molecule type" value="Genomic_DNA"/>
</dbReference>
<organism evidence="1 3">
    <name type="scientific">White spot syndrome virus</name>
    <dbReference type="NCBI Taxonomy" id="342409"/>
    <lineage>
        <taxon>Viruses</taxon>
        <taxon>Viruses incertae sedis</taxon>
        <taxon>Naldaviricetes</taxon>
        <taxon>Nimaviridae</taxon>
        <taxon>Whispovirus</taxon>
    </lineage>
</organism>
<dbReference type="Proteomes" id="UP000267516">
    <property type="component" value="Segment"/>
</dbReference>
<proteinExistence type="predicted"/>
<protein>
    <submittedName>
        <fullName evidence="2">ORF33</fullName>
    </submittedName>
    <submittedName>
        <fullName evidence="1">Wsv454</fullName>
    </submittedName>
</protein>
<accession>K7WDJ4</accession>
<evidence type="ECO:0000313" key="1">
    <source>
        <dbReference type="EMBL" id="AFX59831.1"/>
    </source>
</evidence>
<reference evidence="1" key="1">
    <citation type="submission" date="2012-08" db="EMBL/GenBank/DDBJ databases">
        <title>Cassytha pubescens and C. glabella (Lauraceae) are not disjunctly distributed between Australia and the Ryukyu Archipelago of Japan - evidence from morphological and molecular data.</title>
        <authorList>
            <person name="Kokubugata G."/>
            <person name="Nakamura K."/>
            <person name="Forster P.I."/>
            <person name="Wilson G.W."/>
            <person name="Holland A.E."/>
            <person name="Hirayama Y."/>
            <person name="Yokota M."/>
        </authorList>
    </citation>
    <scope>NUCLEOTIDE SEQUENCE</scope>
    <source>
        <strain evidence="1">K-LV1</strain>
    </source>
</reference>
<gene>
    <name evidence="1" type="ORF">wssv_04540</name>
</gene>
<reference evidence="2" key="3">
    <citation type="journal article" date="2018" name="Aquaculture">
        <title>Complete genome sequence of a white spot syndrome virus associated with a disease incursion in Australia.</title>
        <authorList>
            <person name="Oakey J."/>
            <person name="Smith C.S."/>
        </authorList>
    </citation>
    <scope>NUCLEOTIDE SEQUENCE [LARGE SCALE GENOMIC DNA]</scope>
    <source>
        <strain evidence="2">WSSV-AU</strain>
    </source>
</reference>
<reference evidence="3" key="2">
    <citation type="submission" date="2012-08" db="EMBL/GenBank/DDBJ databases">
        <authorList>
            <person name="Choi T.-J."/>
        </authorList>
    </citation>
    <scope>NUCLEOTIDE SEQUENCE [LARGE SCALE GENOMIC DNA]</scope>
    <source>
        <strain evidence="3">K-LV1</strain>
    </source>
</reference>
<name>K7WDJ4_9VIRU</name>